<reference evidence="1" key="2">
    <citation type="submission" date="2021-01" db="EMBL/GenBank/DDBJ databases">
        <authorList>
            <person name="Schikora-Tamarit M.A."/>
        </authorList>
    </citation>
    <scope>NUCLEOTIDE SEQUENCE</scope>
    <source>
        <strain evidence="1">CBS6075</strain>
    </source>
</reference>
<sequence length="392" mass="41670">MNVMSEGSGFVFRTGGESGGEGSFCVMVLADSHDLFVGSVRLGLVLTVQQDDVLRSVVELLGEERLQDVLGTLGISDLGIDNGSGVVRSHGVTSTVLVGHGSPWVVLWSWLREPDVSTVASELARLDCGCNVLSNTDGTSGGVDQPGALLEVLEQVCVDQALGSSVQWTVDRDNVGLRNKLLQVLDSSGTNLFFGFLRQRLVVVVQQLLRVERKESFQDSVANSSSTNGGNNLTFDVKGVLGNLGDVPAARDDLLVGRNKVSHQHQDGHHNVLGNRNNVRSSHLENGNVSSGLVDVVQVDVVGSNTSNNQQLEVLSLLDSLLGDVGWMERSGDDDVCIRDVLLQSGVRALLVGSDDQLMALLLEPVLDSKGIFGTSIKSGFVLGVLSCVVEN</sequence>
<dbReference type="OrthoDB" id="10606930at2759"/>
<dbReference type="AlphaFoldDB" id="A0A9P8TB03"/>
<evidence type="ECO:0000313" key="1">
    <source>
        <dbReference type="EMBL" id="KAH3671631.1"/>
    </source>
</evidence>
<accession>A0A9P8TB03</accession>
<dbReference type="Proteomes" id="UP000769157">
    <property type="component" value="Unassembled WGS sequence"/>
</dbReference>
<organism evidence="1 2">
    <name type="scientific">Ogataea philodendri</name>
    <dbReference type="NCBI Taxonomy" id="1378263"/>
    <lineage>
        <taxon>Eukaryota</taxon>
        <taxon>Fungi</taxon>
        <taxon>Dikarya</taxon>
        <taxon>Ascomycota</taxon>
        <taxon>Saccharomycotina</taxon>
        <taxon>Pichiomycetes</taxon>
        <taxon>Pichiales</taxon>
        <taxon>Pichiaceae</taxon>
        <taxon>Ogataea</taxon>
    </lineage>
</organism>
<dbReference type="RefSeq" id="XP_046064807.1">
    <property type="nucleotide sequence ID" value="XM_046204347.1"/>
</dbReference>
<reference evidence="1" key="1">
    <citation type="journal article" date="2021" name="Open Biol.">
        <title>Shared evolutionary footprints suggest mitochondrial oxidative damage underlies multiple complex I losses in fungi.</title>
        <authorList>
            <person name="Schikora-Tamarit M.A."/>
            <person name="Marcet-Houben M."/>
            <person name="Nosek J."/>
            <person name="Gabaldon T."/>
        </authorList>
    </citation>
    <scope>NUCLEOTIDE SEQUENCE</scope>
    <source>
        <strain evidence="1">CBS6075</strain>
    </source>
</reference>
<dbReference type="GeneID" id="70232304"/>
<gene>
    <name evidence="1" type="ORF">OGAPHI_000336</name>
</gene>
<protein>
    <submittedName>
        <fullName evidence="1">Uncharacterized protein</fullName>
    </submittedName>
</protein>
<keyword evidence="2" id="KW-1185">Reference proteome</keyword>
<name>A0A9P8TB03_9ASCO</name>
<evidence type="ECO:0000313" key="2">
    <source>
        <dbReference type="Proteomes" id="UP000769157"/>
    </source>
</evidence>
<comment type="caution">
    <text evidence="1">The sequence shown here is derived from an EMBL/GenBank/DDBJ whole genome shotgun (WGS) entry which is preliminary data.</text>
</comment>
<dbReference type="EMBL" id="JAEUBE010000055">
    <property type="protein sequence ID" value="KAH3671631.1"/>
    <property type="molecule type" value="Genomic_DNA"/>
</dbReference>
<proteinExistence type="predicted"/>